<feature type="transmembrane region" description="Helical" evidence="1">
    <location>
        <begin position="139"/>
        <end position="158"/>
    </location>
</feature>
<feature type="transmembrane region" description="Helical" evidence="1">
    <location>
        <begin position="99"/>
        <end position="127"/>
    </location>
</feature>
<keyword evidence="1" id="KW-0812">Transmembrane</keyword>
<keyword evidence="1" id="KW-1133">Transmembrane helix</keyword>
<evidence type="ECO:0000313" key="2">
    <source>
        <dbReference type="EMBL" id="MFD3227078.1"/>
    </source>
</evidence>
<dbReference type="EMBL" id="JBHUCJ010000140">
    <property type="protein sequence ID" value="MFD3227078.1"/>
    <property type="molecule type" value="Genomic_DNA"/>
</dbReference>
<dbReference type="Pfam" id="PF11158">
    <property type="entry name" value="DUF2938"/>
    <property type="match status" value="1"/>
</dbReference>
<name>A0ABW6CJW0_RAHSY</name>
<keyword evidence="3" id="KW-1185">Reference proteome</keyword>
<comment type="caution">
    <text evidence="2">The sequence shown here is derived from an EMBL/GenBank/DDBJ whole genome shotgun (WGS) entry which is preliminary data.</text>
</comment>
<dbReference type="RefSeq" id="WP_379672425.1">
    <property type="nucleotide sequence ID" value="NZ_JBHUCJ010000140.1"/>
</dbReference>
<sequence>MDFFWQAVAVGTGGTVVMDLWAFTQKKCLNIPSLNYALVGRWLLLMQKGKFFHSTIIQAAEHSGEKTIGWIAHYLIGIFFSVLLILLKGDGWLQDPTLWPALLIGLVSVVAPFLLMQPCFGFGIAAAKTPAPWVARRRSLVAHASYGIGLWLSALLLASA</sequence>
<feature type="transmembrane region" description="Helical" evidence="1">
    <location>
        <begin position="68"/>
        <end position="87"/>
    </location>
</feature>
<organism evidence="2 3">
    <name type="scientific">Rahnella sp. (strain Y9602)</name>
    <dbReference type="NCBI Taxonomy" id="2703885"/>
    <lineage>
        <taxon>Bacteria</taxon>
        <taxon>Pseudomonadati</taxon>
        <taxon>Pseudomonadota</taxon>
        <taxon>Gammaproteobacteria</taxon>
        <taxon>Enterobacterales</taxon>
        <taxon>Yersiniaceae</taxon>
        <taxon>Rahnella</taxon>
    </lineage>
</organism>
<protein>
    <submittedName>
        <fullName evidence="2">DUF2938 domain-containing protein</fullName>
    </submittedName>
</protein>
<accession>A0ABW6CJW0</accession>
<evidence type="ECO:0000256" key="1">
    <source>
        <dbReference type="SAM" id="Phobius"/>
    </source>
</evidence>
<gene>
    <name evidence="2" type="ORF">ACFPK4_26440</name>
</gene>
<keyword evidence="1" id="KW-0472">Membrane</keyword>
<dbReference type="InterPro" id="IPR021329">
    <property type="entry name" value="DUF2938"/>
</dbReference>
<evidence type="ECO:0000313" key="3">
    <source>
        <dbReference type="Proteomes" id="UP001598201"/>
    </source>
</evidence>
<reference evidence="2 3" key="1">
    <citation type="submission" date="2024-09" db="EMBL/GenBank/DDBJ databases">
        <title>Genomes of Rahnella.</title>
        <authorList>
            <person name="Mnguni F.C."/>
            <person name="Shin G.Y."/>
            <person name="Coutinho T."/>
        </authorList>
    </citation>
    <scope>NUCLEOTIDE SEQUENCE [LARGE SCALE GENOMIC DNA]</scope>
    <source>
        <strain evidence="2 3">20WA0057</strain>
    </source>
</reference>
<dbReference type="Proteomes" id="UP001598201">
    <property type="component" value="Unassembled WGS sequence"/>
</dbReference>
<proteinExistence type="predicted"/>